<proteinExistence type="inferred from homology"/>
<dbReference type="PANTHER" id="PTHR47707:SF1">
    <property type="entry name" value="NUDIX HYDROLASE FAMILY PROTEIN"/>
    <property type="match status" value="1"/>
</dbReference>
<feature type="domain" description="Nudix hydrolase" evidence="12">
    <location>
        <begin position="3"/>
        <end position="128"/>
    </location>
</feature>
<dbReference type="EMBL" id="CP009933">
    <property type="protein sequence ID" value="AKA69332.1"/>
    <property type="molecule type" value="Genomic_DNA"/>
</dbReference>
<dbReference type="InterPro" id="IPR000086">
    <property type="entry name" value="NUDIX_hydrolase_dom"/>
</dbReference>
<evidence type="ECO:0000256" key="8">
    <source>
        <dbReference type="ARBA" id="ARBA00022842"/>
    </source>
</evidence>
<evidence type="ECO:0000256" key="2">
    <source>
        <dbReference type="ARBA" id="ARBA00005582"/>
    </source>
</evidence>
<evidence type="ECO:0000256" key="7">
    <source>
        <dbReference type="ARBA" id="ARBA00022801"/>
    </source>
</evidence>
<dbReference type="GO" id="GO:0044716">
    <property type="term" value="F:8-oxo-GDP phosphatase activity"/>
    <property type="evidence" value="ECO:0007669"/>
    <property type="project" value="TreeGrafter"/>
</dbReference>
<evidence type="ECO:0000256" key="5">
    <source>
        <dbReference type="ARBA" id="ARBA00022723"/>
    </source>
</evidence>
<evidence type="ECO:0000256" key="1">
    <source>
        <dbReference type="ARBA" id="ARBA00001946"/>
    </source>
</evidence>
<keyword evidence="14" id="KW-1185">Reference proteome</keyword>
<keyword evidence="6" id="KW-0227">DNA damage</keyword>
<evidence type="ECO:0000313" key="13">
    <source>
        <dbReference type="EMBL" id="AKA69332.1"/>
    </source>
</evidence>
<dbReference type="InterPro" id="IPR047127">
    <property type="entry name" value="MutT-like"/>
</dbReference>
<dbReference type="InterPro" id="IPR020476">
    <property type="entry name" value="Nudix_hydrolase"/>
</dbReference>
<keyword evidence="3" id="KW-0515">Mutator protein</keyword>
<keyword evidence="9" id="KW-0234">DNA repair</keyword>
<reference evidence="13 14" key="1">
    <citation type="journal article" date="2015" name="J. Biotechnol.">
        <title>Complete genome sequence of a malodorant-producing acetogen, Clostridium scatologenes ATCC 25775(T).</title>
        <authorList>
            <person name="Zhu Z."/>
            <person name="Guo T."/>
            <person name="Zheng H."/>
            <person name="Song T."/>
            <person name="Ouyang P."/>
            <person name="Xie J."/>
        </authorList>
    </citation>
    <scope>NUCLEOTIDE SEQUENCE [LARGE SCALE GENOMIC DNA]</scope>
    <source>
        <strain evidence="13 14">ATCC 25775</strain>
    </source>
</reference>
<dbReference type="KEGG" id="csq:CSCA_2207"/>
<evidence type="ECO:0000256" key="6">
    <source>
        <dbReference type="ARBA" id="ARBA00022763"/>
    </source>
</evidence>
<dbReference type="GO" id="GO:0006281">
    <property type="term" value="P:DNA repair"/>
    <property type="evidence" value="ECO:0007669"/>
    <property type="project" value="UniProtKB-KW"/>
</dbReference>
<dbReference type="AlphaFoldDB" id="A0A0E3M692"/>
<keyword evidence="8" id="KW-0460">Magnesium</keyword>
<dbReference type="PROSITE" id="PS51462">
    <property type="entry name" value="NUDIX"/>
    <property type="match status" value="1"/>
</dbReference>
<gene>
    <name evidence="13" type="ORF">CSCA_2207</name>
</gene>
<comment type="catalytic activity">
    <reaction evidence="10">
        <text>8-oxo-dGTP + H2O = 8-oxo-dGMP + diphosphate + H(+)</text>
        <dbReference type="Rhea" id="RHEA:31575"/>
        <dbReference type="ChEBI" id="CHEBI:15377"/>
        <dbReference type="ChEBI" id="CHEBI:15378"/>
        <dbReference type="ChEBI" id="CHEBI:33019"/>
        <dbReference type="ChEBI" id="CHEBI:63224"/>
        <dbReference type="ChEBI" id="CHEBI:77896"/>
        <dbReference type="EC" id="3.6.1.55"/>
    </reaction>
</comment>
<keyword evidence="4" id="KW-0235">DNA replication</keyword>
<dbReference type="GO" id="GO:0006260">
    <property type="term" value="P:DNA replication"/>
    <property type="evidence" value="ECO:0007669"/>
    <property type="project" value="UniProtKB-KW"/>
</dbReference>
<evidence type="ECO:0000256" key="4">
    <source>
        <dbReference type="ARBA" id="ARBA00022705"/>
    </source>
</evidence>
<dbReference type="GO" id="GO:0035539">
    <property type="term" value="F:8-oxo-7,8-dihydrodeoxyguanosine triphosphate pyrophosphatase activity"/>
    <property type="evidence" value="ECO:0007669"/>
    <property type="project" value="UniProtKB-EC"/>
</dbReference>
<dbReference type="HOGENOM" id="CLU_037162_19_1_9"/>
<dbReference type="GO" id="GO:0008413">
    <property type="term" value="F:8-oxo-7,8-dihydroguanosine triphosphate pyrophosphatase activity"/>
    <property type="evidence" value="ECO:0007669"/>
    <property type="project" value="TreeGrafter"/>
</dbReference>
<dbReference type="SUPFAM" id="SSF55811">
    <property type="entry name" value="Nudix"/>
    <property type="match status" value="1"/>
</dbReference>
<keyword evidence="5" id="KW-0479">Metal-binding</keyword>
<sequence length="132" mass="15027">MKKTIKVVGAVIENEDNEILCALRSPMMSLPNMWEFPGGKVEKGENLKQAIEREIREELDCNIKAFDVFNENTHEYDNFIVNLITVKCKLISGKPTANEHSKLIWLKRENLLSLKWAPADVPAAMQLTTEKA</sequence>
<dbReference type="Pfam" id="PF14815">
    <property type="entry name" value="NUDIX_4"/>
    <property type="match status" value="1"/>
</dbReference>
<comment type="similarity">
    <text evidence="2">Belongs to the Nudix hydrolase family.</text>
</comment>
<dbReference type="RefSeq" id="WP_029163077.1">
    <property type="nucleotide sequence ID" value="NZ_CP009933.1"/>
</dbReference>
<dbReference type="InterPro" id="IPR029119">
    <property type="entry name" value="MutY_C"/>
</dbReference>
<evidence type="ECO:0000256" key="3">
    <source>
        <dbReference type="ARBA" id="ARBA00022457"/>
    </source>
</evidence>
<evidence type="ECO:0000256" key="9">
    <source>
        <dbReference type="ARBA" id="ARBA00023204"/>
    </source>
</evidence>
<dbReference type="GO" id="GO:0044715">
    <property type="term" value="F:8-oxo-dGDP phosphatase activity"/>
    <property type="evidence" value="ECO:0007669"/>
    <property type="project" value="TreeGrafter"/>
</dbReference>
<dbReference type="PRINTS" id="PR00502">
    <property type="entry name" value="NUDIXFAMILY"/>
</dbReference>
<dbReference type="PANTHER" id="PTHR47707">
    <property type="entry name" value="8-OXO-DGTP DIPHOSPHATASE"/>
    <property type="match status" value="1"/>
</dbReference>
<dbReference type="Proteomes" id="UP000033115">
    <property type="component" value="Chromosome"/>
</dbReference>
<name>A0A0E3M692_CLOSL</name>
<protein>
    <recommendedName>
        <fullName evidence="11">8-oxo-dGTP diphosphatase</fullName>
        <ecNumber evidence="11">3.6.1.55</ecNumber>
    </recommendedName>
</protein>
<dbReference type="GO" id="GO:0046872">
    <property type="term" value="F:metal ion binding"/>
    <property type="evidence" value="ECO:0007669"/>
    <property type="project" value="UniProtKB-KW"/>
</dbReference>
<evidence type="ECO:0000256" key="11">
    <source>
        <dbReference type="ARBA" id="ARBA00038905"/>
    </source>
</evidence>
<evidence type="ECO:0000313" key="14">
    <source>
        <dbReference type="Proteomes" id="UP000033115"/>
    </source>
</evidence>
<dbReference type="EC" id="3.6.1.55" evidence="11"/>
<keyword evidence="7 13" id="KW-0378">Hydrolase</keyword>
<dbReference type="CDD" id="cd03425">
    <property type="entry name" value="NUDIX_MutT_NudA_like"/>
    <property type="match status" value="1"/>
</dbReference>
<comment type="cofactor">
    <cofactor evidence="1">
        <name>Mg(2+)</name>
        <dbReference type="ChEBI" id="CHEBI:18420"/>
    </cofactor>
</comment>
<dbReference type="STRING" id="1548.CSCA_2207"/>
<evidence type="ECO:0000256" key="10">
    <source>
        <dbReference type="ARBA" id="ARBA00035861"/>
    </source>
</evidence>
<dbReference type="InterPro" id="IPR015797">
    <property type="entry name" value="NUDIX_hydrolase-like_dom_sf"/>
</dbReference>
<accession>A0A0E3M692</accession>
<evidence type="ECO:0000259" key="12">
    <source>
        <dbReference type="PROSITE" id="PS51462"/>
    </source>
</evidence>
<organism evidence="13 14">
    <name type="scientific">Clostridium scatologenes</name>
    <dbReference type="NCBI Taxonomy" id="1548"/>
    <lineage>
        <taxon>Bacteria</taxon>
        <taxon>Bacillati</taxon>
        <taxon>Bacillota</taxon>
        <taxon>Clostridia</taxon>
        <taxon>Eubacteriales</taxon>
        <taxon>Clostridiaceae</taxon>
        <taxon>Clostridium</taxon>
    </lineage>
</organism>
<dbReference type="Gene3D" id="3.90.79.10">
    <property type="entry name" value="Nucleoside Triphosphate Pyrophosphohydrolase"/>
    <property type="match status" value="1"/>
</dbReference>